<dbReference type="InterPro" id="IPR003439">
    <property type="entry name" value="ABC_transporter-like_ATP-bd"/>
</dbReference>
<sequence>MGFNRVYILVLFSLSDVFFTFLSLGFFSPELKFTFSAIYQNVFLLDGYSYTKSPLDFVVLLLIRLILLIAAALLIALNKDKVIKFFGLPVLGFSITTVSYSIVKLLAFSENENLLYYPGLWFVLAWTWIVSPLFCAFWYTSLSNSSLDYTRLFNPDEEQPASTEATVENENETEIPVDKANRMSTWKHIKRLILFCLLEWQWFLAGIFFLLTYSAVRIFIPLYTGIVIGNIVHSKGYAVLFQSVGIMAGLTVASTILGGFRGGCFDYATSLVARRVRRDLFSSLVKQDIAFFDITKTGEMVSRLTSDCQSISDSVALNINVFSRNGIMLLGALFFMFTLSWRLTLLTFVAIPVVAYVTKVYGVFFDKLSERMQKTIANANQTAEEVLSTMRTVRSFACENREARRFEKMLEETLTIGRKRAIGYVGSNVVSEFSNNAILVAVLGYGGHLVISGRMSSENFIAFLIYQMQLGENLYNMSWVVNGIMQSVGASRKVFEYMNRIPKIPNDGECTNNVQGEIKVEAVSFTYPSRPKNPVLKGLNLHIKAGETVALVGPSGGGKSSIVSLVEHFYEPDEGEITLDGIPIRDYDHLYYHQKVALVGQEPVLYDGTIRHNIAYGCDWATEDNIIEAAKTANVHNFVMELEKGYDTTCGEKGVQMSGGQKQRIAIARALIRKPSVLILDEATSALDAESENVVQEALNSAAAGHTVLIIAHRLSTIEGADRIVVINKGQVVQMGAHSELMEDMEGLYYTLVSRQVKHGLSIIMNNPNPKFLPRLVIHSDWNKMRLMRETLDRIDESINEDKDSDRISINLSSSSSSKGYGISPMTKSTSQFQSTPIVSICPTLFKCGWSCDAVTHPLPFSHQFSTLRRPPSYNTEETSSRLSHDEPSSFFSYPMQMQPMIHSQQSHNQQVVPYPVHNQMIPSMVPSSHPSFHPHISYNQSIMQQSTEPQQMWCPPSVPPSYPLNHPQVLYFSPYTNPPSAFLPSKHDSLSDEDYDPFPSECSTLCCQGFTQLLWIILLIIFSCILGAFILGIFSL</sequence>
<dbReference type="PANTHER" id="PTHR43394:SF19">
    <property type="entry name" value="ABC TRANSPORTER B FAMILY"/>
    <property type="match status" value="1"/>
</dbReference>
<dbReference type="Proteomes" id="UP000005239">
    <property type="component" value="Unassembled WGS sequence"/>
</dbReference>
<feature type="transmembrane region" description="Helical" evidence="8">
    <location>
        <begin position="1014"/>
        <end position="1035"/>
    </location>
</feature>
<feature type="region of interest" description="Disordered" evidence="7">
    <location>
        <begin position="868"/>
        <end position="887"/>
    </location>
</feature>
<dbReference type="InterPro" id="IPR003593">
    <property type="entry name" value="AAA+_ATPase"/>
</dbReference>
<dbReference type="PROSITE" id="PS50893">
    <property type="entry name" value="ABC_TRANSPORTER_2"/>
    <property type="match status" value="1"/>
</dbReference>
<dbReference type="SUPFAM" id="SSF52540">
    <property type="entry name" value="P-loop containing nucleoside triphosphate hydrolases"/>
    <property type="match status" value="1"/>
</dbReference>
<keyword evidence="2 8" id="KW-0812">Transmembrane</keyword>
<dbReference type="GO" id="GO:0140359">
    <property type="term" value="F:ABC-type transporter activity"/>
    <property type="evidence" value="ECO:0007669"/>
    <property type="project" value="InterPro"/>
</dbReference>
<dbReference type="InterPro" id="IPR036640">
    <property type="entry name" value="ABC1_TM_sf"/>
</dbReference>
<dbReference type="CDD" id="cd03249">
    <property type="entry name" value="ABC_MTABC3_MDL1_MDL2"/>
    <property type="match status" value="1"/>
</dbReference>
<dbReference type="EnsemblMetazoa" id="PPA06384.1">
    <property type="protein sequence ID" value="PPA06384.1"/>
    <property type="gene ID" value="WBGene00095938"/>
</dbReference>
<evidence type="ECO:0000313" key="9">
    <source>
        <dbReference type="EnsemblMetazoa" id="PPA06384.1"/>
    </source>
</evidence>
<dbReference type="GO" id="GO:0042626">
    <property type="term" value="F:ATPase-coupled transmembrane transporter activity"/>
    <property type="evidence" value="ECO:0000318"/>
    <property type="project" value="GO_Central"/>
</dbReference>
<reference evidence="10" key="1">
    <citation type="journal article" date="2008" name="Nat. Genet.">
        <title>The Pristionchus pacificus genome provides a unique perspective on nematode lifestyle and parasitism.</title>
        <authorList>
            <person name="Dieterich C."/>
            <person name="Clifton S.W."/>
            <person name="Schuster L.N."/>
            <person name="Chinwalla A."/>
            <person name="Delehaunty K."/>
            <person name="Dinkelacker I."/>
            <person name="Fulton L."/>
            <person name="Fulton R."/>
            <person name="Godfrey J."/>
            <person name="Minx P."/>
            <person name="Mitreva M."/>
            <person name="Roeseler W."/>
            <person name="Tian H."/>
            <person name="Witte H."/>
            <person name="Yang S.P."/>
            <person name="Wilson R.K."/>
            <person name="Sommer R.J."/>
        </authorList>
    </citation>
    <scope>NUCLEOTIDE SEQUENCE [LARGE SCALE GENOMIC DNA]</scope>
    <source>
        <strain evidence="10">PS312</strain>
    </source>
</reference>
<dbReference type="Gene3D" id="3.40.50.300">
    <property type="entry name" value="P-loop containing nucleotide triphosphate hydrolases"/>
    <property type="match status" value="1"/>
</dbReference>
<keyword evidence="6 8" id="KW-0472">Membrane</keyword>
<evidence type="ECO:0000256" key="3">
    <source>
        <dbReference type="ARBA" id="ARBA00022741"/>
    </source>
</evidence>
<proteinExistence type="predicted"/>
<comment type="subcellular location">
    <subcellularLocation>
        <location evidence="1">Membrane</location>
        <topology evidence="1">Multi-pass membrane protein</topology>
    </subcellularLocation>
</comment>
<evidence type="ECO:0000256" key="5">
    <source>
        <dbReference type="ARBA" id="ARBA00022989"/>
    </source>
</evidence>
<dbReference type="PANTHER" id="PTHR43394">
    <property type="entry name" value="ATP-DEPENDENT PERMEASE MDL1, MITOCHONDRIAL"/>
    <property type="match status" value="1"/>
</dbReference>
<dbReference type="Pfam" id="PF00005">
    <property type="entry name" value="ABC_tran"/>
    <property type="match status" value="1"/>
</dbReference>
<keyword evidence="3" id="KW-0547">Nucleotide-binding</keyword>
<keyword evidence="5 8" id="KW-1133">Transmembrane helix</keyword>
<name>A0A2A6CAI1_PRIPA</name>
<dbReference type="FunFam" id="3.40.50.300:FF:000218">
    <property type="entry name" value="Multidrug ABC transporter ATP-binding protein"/>
    <property type="match status" value="1"/>
</dbReference>
<dbReference type="GO" id="GO:0005524">
    <property type="term" value="F:ATP binding"/>
    <property type="evidence" value="ECO:0007669"/>
    <property type="project" value="UniProtKB-KW"/>
</dbReference>
<dbReference type="PROSITE" id="PS00211">
    <property type="entry name" value="ABC_TRANSPORTER_1"/>
    <property type="match status" value="1"/>
</dbReference>
<keyword evidence="10" id="KW-1185">Reference proteome</keyword>
<feature type="compositionally biased region" description="Polar residues" evidence="7">
    <location>
        <begin position="868"/>
        <end position="878"/>
    </location>
</feature>
<evidence type="ECO:0000256" key="7">
    <source>
        <dbReference type="SAM" id="MobiDB-lite"/>
    </source>
</evidence>
<accession>A0A8R1YAV7</accession>
<feature type="transmembrane region" description="Helical" evidence="8">
    <location>
        <begin position="7"/>
        <end position="27"/>
    </location>
</feature>
<feature type="transmembrane region" description="Helical" evidence="8">
    <location>
        <begin position="327"/>
        <end position="357"/>
    </location>
</feature>
<evidence type="ECO:0000256" key="4">
    <source>
        <dbReference type="ARBA" id="ARBA00022840"/>
    </source>
</evidence>
<keyword evidence="4" id="KW-0067">ATP-binding</keyword>
<dbReference type="PROSITE" id="PS50929">
    <property type="entry name" value="ABC_TM1F"/>
    <property type="match status" value="1"/>
</dbReference>
<gene>
    <name evidence="9" type="primary">WBGene00095938</name>
</gene>
<feature type="transmembrane region" description="Helical" evidence="8">
    <location>
        <begin position="115"/>
        <end position="139"/>
    </location>
</feature>
<evidence type="ECO:0000256" key="2">
    <source>
        <dbReference type="ARBA" id="ARBA00022692"/>
    </source>
</evidence>
<dbReference type="InterPro" id="IPR039421">
    <property type="entry name" value="Type_1_exporter"/>
</dbReference>
<dbReference type="GO" id="GO:0016887">
    <property type="term" value="F:ATP hydrolysis activity"/>
    <property type="evidence" value="ECO:0007669"/>
    <property type="project" value="InterPro"/>
</dbReference>
<reference evidence="9" key="2">
    <citation type="submission" date="2022-06" db="UniProtKB">
        <authorList>
            <consortium name="EnsemblMetazoa"/>
        </authorList>
    </citation>
    <scope>IDENTIFICATION</scope>
    <source>
        <strain evidence="9">PS312</strain>
    </source>
</reference>
<evidence type="ECO:0000256" key="8">
    <source>
        <dbReference type="SAM" id="Phobius"/>
    </source>
</evidence>
<feature type="transmembrane region" description="Helical" evidence="8">
    <location>
        <begin position="192"/>
        <end position="216"/>
    </location>
</feature>
<dbReference type="SUPFAM" id="SSF90123">
    <property type="entry name" value="ABC transporter transmembrane region"/>
    <property type="match status" value="1"/>
</dbReference>
<dbReference type="GO" id="GO:0055085">
    <property type="term" value="P:transmembrane transport"/>
    <property type="evidence" value="ECO:0000318"/>
    <property type="project" value="GO_Central"/>
</dbReference>
<dbReference type="Pfam" id="PF00664">
    <property type="entry name" value="ABC_membrane"/>
    <property type="match status" value="1"/>
</dbReference>
<protein>
    <submittedName>
        <fullName evidence="9">Haf-2</fullName>
    </submittedName>
</protein>
<dbReference type="FunFam" id="1.20.1560.10:FF:000154">
    <property type="entry name" value="HAlF transporter (PGP related)"/>
    <property type="match status" value="1"/>
</dbReference>
<dbReference type="InterPro" id="IPR027417">
    <property type="entry name" value="P-loop_NTPase"/>
</dbReference>
<dbReference type="CDD" id="cd18572">
    <property type="entry name" value="ABC_6TM_TAP"/>
    <property type="match status" value="1"/>
</dbReference>
<dbReference type="SMART" id="SM00382">
    <property type="entry name" value="AAA"/>
    <property type="match status" value="1"/>
</dbReference>
<dbReference type="GO" id="GO:0016020">
    <property type="term" value="C:membrane"/>
    <property type="evidence" value="ECO:0000318"/>
    <property type="project" value="GO_Central"/>
</dbReference>
<dbReference type="InterPro" id="IPR017871">
    <property type="entry name" value="ABC_transporter-like_CS"/>
</dbReference>
<feature type="transmembrane region" description="Helical" evidence="8">
    <location>
        <begin position="85"/>
        <end position="103"/>
    </location>
</feature>
<evidence type="ECO:0000313" key="10">
    <source>
        <dbReference type="Proteomes" id="UP000005239"/>
    </source>
</evidence>
<dbReference type="AlphaFoldDB" id="A0A2A6CAI1"/>
<feature type="transmembrane region" description="Helical" evidence="8">
    <location>
        <begin position="236"/>
        <end position="260"/>
    </location>
</feature>
<dbReference type="InterPro" id="IPR011527">
    <property type="entry name" value="ABC1_TM_dom"/>
</dbReference>
<evidence type="ECO:0000256" key="1">
    <source>
        <dbReference type="ARBA" id="ARBA00004141"/>
    </source>
</evidence>
<accession>A0A2A6CAI1</accession>
<organism evidence="9 10">
    <name type="scientific">Pristionchus pacificus</name>
    <name type="common">Parasitic nematode worm</name>
    <dbReference type="NCBI Taxonomy" id="54126"/>
    <lineage>
        <taxon>Eukaryota</taxon>
        <taxon>Metazoa</taxon>
        <taxon>Ecdysozoa</taxon>
        <taxon>Nematoda</taxon>
        <taxon>Chromadorea</taxon>
        <taxon>Rhabditida</taxon>
        <taxon>Rhabditina</taxon>
        <taxon>Diplogasteromorpha</taxon>
        <taxon>Diplogasteroidea</taxon>
        <taxon>Neodiplogasteridae</taxon>
        <taxon>Pristionchus</taxon>
    </lineage>
</organism>
<evidence type="ECO:0000256" key="6">
    <source>
        <dbReference type="ARBA" id="ARBA00023136"/>
    </source>
</evidence>
<feature type="transmembrane region" description="Helical" evidence="8">
    <location>
        <begin position="57"/>
        <end position="78"/>
    </location>
</feature>
<dbReference type="GO" id="GO:0035194">
    <property type="term" value="P:regulatory ncRNA-mediated post-transcriptional gene silencing"/>
    <property type="evidence" value="ECO:0007669"/>
    <property type="project" value="EnsemblMetazoa"/>
</dbReference>
<dbReference type="Gene3D" id="1.20.1560.10">
    <property type="entry name" value="ABC transporter type 1, transmembrane domain"/>
    <property type="match status" value="1"/>
</dbReference>
<dbReference type="OrthoDB" id="6500128at2759"/>